<dbReference type="Proteomes" id="UP000032946">
    <property type="component" value="Chromosome"/>
</dbReference>
<accession>A0A9P1P0V6</accession>
<organism evidence="1 2">
    <name type="scientific">Limnospira indica PCC 8005</name>
    <dbReference type="NCBI Taxonomy" id="376219"/>
    <lineage>
        <taxon>Bacteria</taxon>
        <taxon>Bacillati</taxon>
        <taxon>Cyanobacteriota</taxon>
        <taxon>Cyanophyceae</taxon>
        <taxon>Oscillatoriophycideae</taxon>
        <taxon>Oscillatoriales</taxon>
        <taxon>Sirenicapillariaceae</taxon>
        <taxon>Limnospira</taxon>
    </lineage>
</organism>
<gene>
    <name evidence="1" type="ORF">ARTHRO_50286</name>
</gene>
<proteinExistence type="predicted"/>
<keyword evidence="2" id="KW-1185">Reference proteome</keyword>
<name>A0A9P1P0V6_9CYAN</name>
<reference evidence="1 2" key="1">
    <citation type="submission" date="2014-02" db="EMBL/GenBank/DDBJ databases">
        <authorList>
            <person name="Genoscope - CEA"/>
        </authorList>
    </citation>
    <scope>NUCLEOTIDE SEQUENCE [LARGE SCALE GENOMIC DNA]</scope>
    <source>
        <strain evidence="1 2">PCC 8005</strain>
    </source>
</reference>
<evidence type="ECO:0000313" key="2">
    <source>
        <dbReference type="Proteomes" id="UP000032946"/>
    </source>
</evidence>
<dbReference type="AlphaFoldDB" id="A0A9P1P0V6"/>
<protein>
    <submittedName>
        <fullName evidence="1">Uncharacterized protein</fullName>
    </submittedName>
</protein>
<evidence type="ECO:0000313" key="1">
    <source>
        <dbReference type="EMBL" id="CDM97316.1"/>
    </source>
</evidence>
<sequence>MLEKLILAALITLSLHLHLGWKWTFDNRFGLLSITPNTETVQLFTSQFVNLD</sequence>
<dbReference type="EMBL" id="FO818640">
    <property type="protein sequence ID" value="CDM97316.1"/>
    <property type="molecule type" value="Genomic_DNA"/>
</dbReference>